<organism evidence="2 3">
    <name type="scientific">Streptomyces macrosporus</name>
    <dbReference type="NCBI Taxonomy" id="44032"/>
    <lineage>
        <taxon>Bacteria</taxon>
        <taxon>Bacillati</taxon>
        <taxon>Actinomycetota</taxon>
        <taxon>Actinomycetes</taxon>
        <taxon>Kitasatosporales</taxon>
        <taxon>Streptomycetaceae</taxon>
        <taxon>Streptomyces</taxon>
    </lineage>
</organism>
<keyword evidence="3" id="KW-1185">Reference proteome</keyword>
<dbReference type="InterPro" id="IPR043917">
    <property type="entry name" value="DUF5753"/>
</dbReference>
<dbReference type="InterPro" id="IPR001387">
    <property type="entry name" value="Cro/C1-type_HTH"/>
</dbReference>
<dbReference type="Proteomes" id="UP001501638">
    <property type="component" value="Unassembled WGS sequence"/>
</dbReference>
<sequence>MVGGEQEGRTELPEDAETSIELFRALGKQIKLLRERAGLNQAELGDRIGYGVELVSSVERARRVPQPEFLEAADRALDAGGMLKVAIDDVVKAKAKVRVRHPAWFRDFARLESEAVEICDYSNQIVPGILQTEEYARAIFSMRQPLLDEDTVERRTADRLARQEIFDRWPAPIVSFVLEEVVLRRPIGGRDVLVGQLKQLLRIGRMRNVELQVMPTDREEHPSTGGAFILLTPKDKPQVAYTEVQGHSRLITDPEEVRVMASRYGILRGQALTPRESLVLIEKLLGEL</sequence>
<reference evidence="3" key="1">
    <citation type="journal article" date="2019" name="Int. J. Syst. Evol. Microbiol.">
        <title>The Global Catalogue of Microorganisms (GCM) 10K type strain sequencing project: providing services to taxonomists for standard genome sequencing and annotation.</title>
        <authorList>
            <consortium name="The Broad Institute Genomics Platform"/>
            <consortium name="The Broad Institute Genome Sequencing Center for Infectious Disease"/>
            <person name="Wu L."/>
            <person name="Ma J."/>
        </authorList>
    </citation>
    <scope>NUCLEOTIDE SEQUENCE [LARGE SCALE GENOMIC DNA]</scope>
    <source>
        <strain evidence="3">JCM 6305</strain>
    </source>
</reference>
<dbReference type="PROSITE" id="PS50943">
    <property type="entry name" value="HTH_CROC1"/>
    <property type="match status" value="1"/>
</dbReference>
<accession>A0ABP5XJ18</accession>
<dbReference type="Gene3D" id="1.10.260.40">
    <property type="entry name" value="lambda repressor-like DNA-binding domains"/>
    <property type="match status" value="1"/>
</dbReference>
<dbReference type="SUPFAM" id="SSF47413">
    <property type="entry name" value="lambda repressor-like DNA-binding domains"/>
    <property type="match status" value="1"/>
</dbReference>
<comment type="caution">
    <text evidence="2">The sequence shown here is derived from an EMBL/GenBank/DDBJ whole genome shotgun (WGS) entry which is preliminary data.</text>
</comment>
<dbReference type="EMBL" id="BAAASZ010000031">
    <property type="protein sequence ID" value="GAA2457479.1"/>
    <property type="molecule type" value="Genomic_DNA"/>
</dbReference>
<evidence type="ECO:0000313" key="3">
    <source>
        <dbReference type="Proteomes" id="UP001501638"/>
    </source>
</evidence>
<feature type="domain" description="HTH cro/C1-type" evidence="1">
    <location>
        <begin position="30"/>
        <end position="90"/>
    </location>
</feature>
<dbReference type="Pfam" id="PF19054">
    <property type="entry name" value="DUF5753"/>
    <property type="match status" value="1"/>
</dbReference>
<gene>
    <name evidence="2" type="ORF">GCM10010405_46980</name>
</gene>
<proteinExistence type="predicted"/>
<protein>
    <submittedName>
        <fullName evidence="2">Helix-turn-helix transcriptional regulator</fullName>
    </submittedName>
</protein>
<dbReference type="SMART" id="SM00530">
    <property type="entry name" value="HTH_XRE"/>
    <property type="match status" value="1"/>
</dbReference>
<name>A0ABP5XJ18_9ACTN</name>
<evidence type="ECO:0000313" key="2">
    <source>
        <dbReference type="EMBL" id="GAA2457479.1"/>
    </source>
</evidence>
<evidence type="ECO:0000259" key="1">
    <source>
        <dbReference type="PROSITE" id="PS50943"/>
    </source>
</evidence>
<dbReference type="RefSeq" id="WP_344326814.1">
    <property type="nucleotide sequence ID" value="NZ_BAAASZ010000031.1"/>
</dbReference>
<dbReference type="Pfam" id="PF13560">
    <property type="entry name" value="HTH_31"/>
    <property type="match status" value="1"/>
</dbReference>
<dbReference type="InterPro" id="IPR010982">
    <property type="entry name" value="Lambda_DNA-bd_dom_sf"/>
</dbReference>
<dbReference type="CDD" id="cd00093">
    <property type="entry name" value="HTH_XRE"/>
    <property type="match status" value="1"/>
</dbReference>